<dbReference type="InParanoid" id="A0A165NYL7"/>
<gene>
    <name evidence="1" type="ORF">NEOLEDRAFT_1141014</name>
</gene>
<evidence type="ECO:0000313" key="2">
    <source>
        <dbReference type="Proteomes" id="UP000076761"/>
    </source>
</evidence>
<proteinExistence type="predicted"/>
<protein>
    <submittedName>
        <fullName evidence="1">Uncharacterized protein</fullName>
    </submittedName>
</protein>
<reference evidence="1 2" key="1">
    <citation type="journal article" date="2016" name="Mol. Biol. Evol.">
        <title>Comparative Genomics of Early-Diverging Mushroom-Forming Fungi Provides Insights into the Origins of Lignocellulose Decay Capabilities.</title>
        <authorList>
            <person name="Nagy L.G."/>
            <person name="Riley R."/>
            <person name="Tritt A."/>
            <person name="Adam C."/>
            <person name="Daum C."/>
            <person name="Floudas D."/>
            <person name="Sun H."/>
            <person name="Yadav J.S."/>
            <person name="Pangilinan J."/>
            <person name="Larsson K.H."/>
            <person name="Matsuura K."/>
            <person name="Barry K."/>
            <person name="Labutti K."/>
            <person name="Kuo R."/>
            <person name="Ohm R.A."/>
            <person name="Bhattacharya S.S."/>
            <person name="Shirouzu T."/>
            <person name="Yoshinaga Y."/>
            <person name="Martin F.M."/>
            <person name="Grigoriev I.V."/>
            <person name="Hibbett D.S."/>
        </authorList>
    </citation>
    <scope>NUCLEOTIDE SEQUENCE [LARGE SCALE GENOMIC DNA]</scope>
    <source>
        <strain evidence="1 2">HHB14362 ss-1</strain>
    </source>
</reference>
<dbReference type="EMBL" id="KV425623">
    <property type="protein sequence ID" value="KZT20291.1"/>
    <property type="molecule type" value="Genomic_DNA"/>
</dbReference>
<dbReference type="Proteomes" id="UP000076761">
    <property type="component" value="Unassembled WGS sequence"/>
</dbReference>
<name>A0A165NYL7_9AGAM</name>
<evidence type="ECO:0000313" key="1">
    <source>
        <dbReference type="EMBL" id="KZT20291.1"/>
    </source>
</evidence>
<accession>A0A165NYL7</accession>
<organism evidence="1 2">
    <name type="scientific">Neolentinus lepideus HHB14362 ss-1</name>
    <dbReference type="NCBI Taxonomy" id="1314782"/>
    <lineage>
        <taxon>Eukaryota</taxon>
        <taxon>Fungi</taxon>
        <taxon>Dikarya</taxon>
        <taxon>Basidiomycota</taxon>
        <taxon>Agaricomycotina</taxon>
        <taxon>Agaricomycetes</taxon>
        <taxon>Gloeophyllales</taxon>
        <taxon>Gloeophyllaceae</taxon>
        <taxon>Neolentinus</taxon>
    </lineage>
</organism>
<dbReference type="AlphaFoldDB" id="A0A165NYL7"/>
<sequence length="152" mass="16908">MFIELKDKCSALLQHFSKDSRRSVLKETRLDQLFINLLFRCSGSKGHGRRDLVLHGLHEEDRPSLRKDHSCGRGPKGWELTKATGIVSSSVTGTLGMVWHTCVMCGLATGYDCGRRSLGRGSTMLWVDRSFVGSCNRVHTPSTARKGFGRRG</sequence>
<keyword evidence="2" id="KW-1185">Reference proteome</keyword>